<name>A0ABV9Q3D5_9BACL</name>
<evidence type="ECO:0000313" key="3">
    <source>
        <dbReference type="Proteomes" id="UP001596002"/>
    </source>
</evidence>
<sequence length="92" mass="10329">MENKAGELKVTLHLDADQFKSQLNEIEAQLDRILEKAERVMKVFGKEAAAATTAKEITFVQPPIHVNEESLETIQRSLRTFATGKTNDLVCE</sequence>
<keyword evidence="1" id="KW-0175">Coiled coil</keyword>
<proteinExistence type="predicted"/>
<feature type="coiled-coil region" evidence="1">
    <location>
        <begin position="16"/>
        <end position="43"/>
    </location>
</feature>
<dbReference type="Proteomes" id="UP001596002">
    <property type="component" value="Unassembled WGS sequence"/>
</dbReference>
<gene>
    <name evidence="2" type="ORF">ACFO8Q_15230</name>
</gene>
<reference evidence="3" key="1">
    <citation type="journal article" date="2019" name="Int. J. Syst. Evol. Microbiol.">
        <title>The Global Catalogue of Microorganisms (GCM) 10K type strain sequencing project: providing services to taxonomists for standard genome sequencing and annotation.</title>
        <authorList>
            <consortium name="The Broad Institute Genomics Platform"/>
            <consortium name="The Broad Institute Genome Sequencing Center for Infectious Disease"/>
            <person name="Wu L."/>
            <person name="Ma J."/>
        </authorList>
    </citation>
    <scope>NUCLEOTIDE SEQUENCE [LARGE SCALE GENOMIC DNA]</scope>
    <source>
        <strain evidence="3">WYCCWR 12678</strain>
    </source>
</reference>
<protein>
    <submittedName>
        <fullName evidence="2">Uncharacterized protein</fullName>
    </submittedName>
</protein>
<evidence type="ECO:0000256" key="1">
    <source>
        <dbReference type="SAM" id="Coils"/>
    </source>
</evidence>
<comment type="caution">
    <text evidence="2">The sequence shown here is derived from an EMBL/GenBank/DDBJ whole genome shotgun (WGS) entry which is preliminary data.</text>
</comment>
<organism evidence="2 3">
    <name type="scientific">Effusibacillus consociatus</name>
    <dbReference type="NCBI Taxonomy" id="1117041"/>
    <lineage>
        <taxon>Bacteria</taxon>
        <taxon>Bacillati</taxon>
        <taxon>Bacillota</taxon>
        <taxon>Bacilli</taxon>
        <taxon>Bacillales</taxon>
        <taxon>Alicyclobacillaceae</taxon>
        <taxon>Effusibacillus</taxon>
    </lineage>
</organism>
<keyword evidence="3" id="KW-1185">Reference proteome</keyword>
<evidence type="ECO:0000313" key="2">
    <source>
        <dbReference type="EMBL" id="MFC4768696.1"/>
    </source>
</evidence>
<accession>A0ABV9Q3D5</accession>
<dbReference type="EMBL" id="JBHSHC010000112">
    <property type="protein sequence ID" value="MFC4768696.1"/>
    <property type="molecule type" value="Genomic_DNA"/>
</dbReference>
<dbReference type="RefSeq" id="WP_380026643.1">
    <property type="nucleotide sequence ID" value="NZ_JBHSHC010000112.1"/>
</dbReference>